<organism evidence="5 6">
    <name type="scientific">Oreochromis aureus</name>
    <name type="common">Israeli tilapia</name>
    <name type="synonym">Chromis aureus</name>
    <dbReference type="NCBI Taxonomy" id="47969"/>
    <lineage>
        <taxon>Eukaryota</taxon>
        <taxon>Metazoa</taxon>
        <taxon>Chordata</taxon>
        <taxon>Craniata</taxon>
        <taxon>Vertebrata</taxon>
        <taxon>Euteleostomi</taxon>
        <taxon>Actinopterygii</taxon>
        <taxon>Neopterygii</taxon>
        <taxon>Teleostei</taxon>
        <taxon>Neoteleostei</taxon>
        <taxon>Acanthomorphata</taxon>
        <taxon>Ovalentaria</taxon>
        <taxon>Cichlomorphae</taxon>
        <taxon>Cichliformes</taxon>
        <taxon>Cichlidae</taxon>
        <taxon>African cichlids</taxon>
        <taxon>Pseudocrenilabrinae</taxon>
        <taxon>Oreochromini</taxon>
        <taxon>Oreochromis</taxon>
    </lineage>
</organism>
<evidence type="ECO:0000256" key="3">
    <source>
        <dbReference type="ARBA" id="ARBA00023254"/>
    </source>
</evidence>
<accession>A0AAZ1Y4G5</accession>
<reference evidence="6" key="1">
    <citation type="submission" date="2020-03" db="EMBL/GenBank/DDBJ databases">
        <title>Evolution of repeat sequences and sex chromosomes of tilapia species revealed by chromosome-level genomes.</title>
        <authorList>
            <person name="Xu L."/>
            <person name="Tao W."/>
            <person name="Wang D."/>
            <person name="Zhou Q."/>
        </authorList>
    </citation>
    <scope>NUCLEOTIDE SEQUENCE [LARGE SCALE GENOMIC DNA]</scope>
    <source>
        <strain evidence="6">Israel</strain>
    </source>
</reference>
<evidence type="ECO:0000313" key="6">
    <source>
        <dbReference type="Proteomes" id="UP000472276"/>
    </source>
</evidence>
<gene>
    <name evidence="5" type="primary">MNAT1</name>
</gene>
<dbReference type="PANTHER" id="PTHR21731">
    <property type="entry name" value="SYNAPTONEMAL COMPLEX CENTRAL ELEMENT PROTEIN 1-LIKE"/>
    <property type="match status" value="1"/>
</dbReference>
<dbReference type="InterPro" id="IPR026676">
    <property type="entry name" value="SYCE1"/>
</dbReference>
<feature type="coiled-coil region" evidence="4">
    <location>
        <begin position="56"/>
        <end position="160"/>
    </location>
</feature>
<evidence type="ECO:0000256" key="1">
    <source>
        <dbReference type="ARBA" id="ARBA00010094"/>
    </source>
</evidence>
<protein>
    <recommendedName>
        <fullName evidence="7">Synaptonemal complex central element protein 1</fullName>
    </recommendedName>
</protein>
<evidence type="ECO:0000256" key="4">
    <source>
        <dbReference type="SAM" id="Coils"/>
    </source>
</evidence>
<dbReference type="GO" id="GO:0007130">
    <property type="term" value="P:synaptonemal complex assembly"/>
    <property type="evidence" value="ECO:0007669"/>
    <property type="project" value="InterPro"/>
</dbReference>
<dbReference type="Proteomes" id="UP000472276">
    <property type="component" value="Unassembled WGS sequence"/>
</dbReference>
<dbReference type="Pfam" id="PF15233">
    <property type="entry name" value="SYCE1"/>
    <property type="match status" value="1"/>
</dbReference>
<proteinExistence type="inferred from homology"/>
<evidence type="ECO:0000313" key="5">
    <source>
        <dbReference type="Ensembl" id="ENSOABP00000074713.1"/>
    </source>
</evidence>
<evidence type="ECO:0000256" key="2">
    <source>
        <dbReference type="ARBA" id="ARBA00023054"/>
    </source>
</evidence>
<keyword evidence="2 4" id="KW-0175">Coiled coil</keyword>
<reference evidence="5" key="3">
    <citation type="submission" date="2025-09" db="UniProtKB">
        <authorList>
            <consortium name="Ensembl"/>
        </authorList>
    </citation>
    <scope>IDENTIFICATION</scope>
</reference>
<reference evidence="5" key="2">
    <citation type="submission" date="2025-08" db="UniProtKB">
        <authorList>
            <consortium name="Ensembl"/>
        </authorList>
    </citation>
    <scope>IDENTIFICATION</scope>
</reference>
<comment type="similarity">
    <text evidence="1">Belongs to the SYCE family.</text>
</comment>
<dbReference type="GO" id="GO:0000795">
    <property type="term" value="C:synaptonemal complex"/>
    <property type="evidence" value="ECO:0007669"/>
    <property type="project" value="InterPro"/>
</dbReference>
<dbReference type="AlphaFoldDB" id="A0AAZ1Y4G5"/>
<evidence type="ECO:0008006" key="7">
    <source>
        <dbReference type="Google" id="ProtNLM"/>
    </source>
</evidence>
<keyword evidence="3" id="KW-0469">Meiosis</keyword>
<feature type="coiled-coil region" evidence="4">
    <location>
        <begin position="202"/>
        <end position="233"/>
    </location>
</feature>
<keyword evidence="6" id="KW-1185">Reference proteome</keyword>
<sequence length="235" mass="27258">MSDLEGFSIEDMINVKPLRGGKPADVSLHTDKLQNLELDTVPCILLAGGELQEPKVEQLIGKLGRLKQGKRALEEEIVKIKSVSDSLEKELENLQTKVFQLEAIHKEKEEVCNKLQFQCEESEQDAARQLQLNKKSEQLLEQYRYEIQDLKLKHRKLRMRFENQLHQLIDQHKNLHYVFTPERLPDELKSVENTKSQLLAAEKLKLTQLHNLDEELEEMKNQKQAQAAAAETQEE</sequence>
<dbReference type="Ensembl" id="ENSOABT00000083079.1">
    <property type="protein sequence ID" value="ENSOABP00000074713.1"/>
    <property type="gene ID" value="ENSOABG00000024137.2"/>
</dbReference>
<dbReference type="PANTHER" id="PTHR21731:SF1">
    <property type="entry name" value="SYNAPTONEMAL COMPLEX CENTRAL ELEMENT PROTEIN 1-LIKE"/>
    <property type="match status" value="1"/>
</dbReference>
<name>A0AAZ1Y4G5_OREAU</name>